<dbReference type="Proteomes" id="UP000238296">
    <property type="component" value="Unassembled WGS sequence"/>
</dbReference>
<dbReference type="EMBL" id="PPEA01000713">
    <property type="protein sequence ID" value="PQM44795.1"/>
    <property type="molecule type" value="Genomic_DNA"/>
</dbReference>
<evidence type="ECO:0000313" key="2">
    <source>
        <dbReference type="EMBL" id="PQM44795.1"/>
    </source>
</evidence>
<name>A0A2S8BDS9_9MYCO</name>
<accession>A0A2S8BDS9</accession>
<feature type="compositionally biased region" description="Gly residues" evidence="1">
    <location>
        <begin position="234"/>
        <end position="244"/>
    </location>
</feature>
<evidence type="ECO:0000256" key="1">
    <source>
        <dbReference type="SAM" id="MobiDB-lite"/>
    </source>
</evidence>
<dbReference type="AlphaFoldDB" id="A0A2S8BDS9"/>
<evidence type="ECO:0000313" key="3">
    <source>
        <dbReference type="Proteomes" id="UP000238296"/>
    </source>
</evidence>
<comment type="caution">
    <text evidence="2">The sequence shown here is derived from an EMBL/GenBank/DDBJ whole genome shotgun (WGS) entry which is preliminary data.</text>
</comment>
<reference evidence="2 3" key="1">
    <citation type="journal article" date="2017" name="Int. J. Syst. Evol. Microbiol.">
        <title>Mycobacterium talmoniae sp. nov., a slowly growing mycobacterium isolated from human respiratory samples.</title>
        <authorList>
            <person name="Davidson R.M."/>
            <person name="DeGroote M.A."/>
            <person name="Marola J.L."/>
            <person name="Buss S."/>
            <person name="Jones V."/>
            <person name="McNeil M.R."/>
            <person name="Freifeld A.G."/>
            <person name="Elaine Epperson L."/>
            <person name="Hasan N.A."/>
            <person name="Jackson M."/>
            <person name="Iwen P.C."/>
            <person name="Salfinger M."/>
            <person name="Strong M."/>
        </authorList>
    </citation>
    <scope>NUCLEOTIDE SEQUENCE [LARGE SCALE GENOMIC DNA]</scope>
    <source>
        <strain evidence="2 3">ATCC BAA-2683</strain>
    </source>
</reference>
<protein>
    <submittedName>
        <fullName evidence="2">Uncharacterized protein</fullName>
    </submittedName>
</protein>
<feature type="compositionally biased region" description="Low complexity" evidence="1">
    <location>
        <begin position="77"/>
        <end position="90"/>
    </location>
</feature>
<feature type="compositionally biased region" description="Basic residues" evidence="1">
    <location>
        <begin position="180"/>
        <end position="191"/>
    </location>
</feature>
<sequence>MVTAGTRTGCGRRGELPAIGRGVYRCGAGGGAVTTEPGDGDDAQRGVGGIHQPVGADDSPPGHRRGVVADPVGGPQPRVGPASPRPAGGPAEDGHLVCPVGVAAGRARVRPRRRGPGPGVAASGGDPTHAAGGPAGDRHVCHRRQAVDVAGCRDHRNAARRSAGGVSRRGARHSADRVRVGGRRILRRHRRADRDRRRGPRPPGGTRPGCGSVAHGGLVHHQVPGGPDRRRGVLGAGGGRGGRAGPADQRRQRTTPRPARRPDLRTVALPQPRDRAARIRSDDRIQLPGPARWGTRNKRRHLAHRRRCLAAGLGRCGHPHAVSAHRGAQRRHHRHRHRSAPVCRLDVGAVGRR</sequence>
<proteinExistence type="predicted"/>
<feature type="region of interest" description="Disordered" evidence="1">
    <location>
        <begin position="30"/>
        <end position="138"/>
    </location>
</feature>
<organism evidence="2 3">
    <name type="scientific">Mycobacterium talmoniae</name>
    <dbReference type="NCBI Taxonomy" id="1858794"/>
    <lineage>
        <taxon>Bacteria</taxon>
        <taxon>Bacillati</taxon>
        <taxon>Actinomycetota</taxon>
        <taxon>Actinomycetes</taxon>
        <taxon>Mycobacteriales</taxon>
        <taxon>Mycobacteriaceae</taxon>
        <taxon>Mycobacterium</taxon>
    </lineage>
</organism>
<feature type="compositionally biased region" description="Basic and acidic residues" evidence="1">
    <location>
        <begin position="272"/>
        <end position="285"/>
    </location>
</feature>
<gene>
    <name evidence="2" type="ORF">C1Y40_05047</name>
</gene>
<feature type="region of interest" description="Disordered" evidence="1">
    <location>
        <begin position="157"/>
        <end position="299"/>
    </location>
</feature>